<reference evidence="7" key="1">
    <citation type="submission" date="2025-08" db="UniProtKB">
        <authorList>
            <consortium name="RefSeq"/>
        </authorList>
    </citation>
    <scope>IDENTIFICATION</scope>
</reference>
<name>A0AAJ6YDF9_9HYME</name>
<dbReference type="KEGG" id="csol:105360733"/>
<gene>
    <name evidence="7" type="primary">LOC105360733</name>
</gene>
<keyword evidence="2" id="KW-0812">Transmembrane</keyword>
<dbReference type="GeneID" id="105360733"/>
<dbReference type="PANTHER" id="PTHR13608:SF3">
    <property type="entry name" value="ARMADILLO-LIKE HELICAL DOMAIN-CONTAINING PROTEIN 3"/>
    <property type="match status" value="1"/>
</dbReference>
<dbReference type="GO" id="GO:0005829">
    <property type="term" value="C:cytosol"/>
    <property type="evidence" value="ECO:0007669"/>
    <property type="project" value="TreeGrafter"/>
</dbReference>
<dbReference type="Proteomes" id="UP000695007">
    <property type="component" value="Unplaced"/>
</dbReference>
<dbReference type="RefSeq" id="XP_011496026.1">
    <property type="nucleotide sequence ID" value="XM_011497724.1"/>
</dbReference>
<evidence type="ECO:0000256" key="2">
    <source>
        <dbReference type="ARBA" id="ARBA00022692"/>
    </source>
</evidence>
<evidence type="ECO:0000256" key="4">
    <source>
        <dbReference type="ARBA" id="ARBA00023136"/>
    </source>
</evidence>
<keyword evidence="6" id="KW-1185">Reference proteome</keyword>
<organism evidence="6 7">
    <name type="scientific">Ceratosolen solmsi marchali</name>
    <dbReference type="NCBI Taxonomy" id="326594"/>
    <lineage>
        <taxon>Eukaryota</taxon>
        <taxon>Metazoa</taxon>
        <taxon>Ecdysozoa</taxon>
        <taxon>Arthropoda</taxon>
        <taxon>Hexapoda</taxon>
        <taxon>Insecta</taxon>
        <taxon>Pterygota</taxon>
        <taxon>Neoptera</taxon>
        <taxon>Endopterygota</taxon>
        <taxon>Hymenoptera</taxon>
        <taxon>Apocrita</taxon>
        <taxon>Proctotrupomorpha</taxon>
        <taxon>Chalcidoidea</taxon>
        <taxon>Agaonidae</taxon>
        <taxon>Agaoninae</taxon>
        <taxon>Ceratosolen</taxon>
    </lineage>
</organism>
<evidence type="ECO:0000313" key="7">
    <source>
        <dbReference type="RefSeq" id="XP_011496026.1"/>
    </source>
</evidence>
<evidence type="ECO:0000313" key="6">
    <source>
        <dbReference type="Proteomes" id="UP000695007"/>
    </source>
</evidence>
<evidence type="ECO:0000256" key="3">
    <source>
        <dbReference type="ARBA" id="ARBA00022989"/>
    </source>
</evidence>
<dbReference type="AlphaFoldDB" id="A0AAJ6YDF9"/>
<dbReference type="PANTHER" id="PTHR13608">
    <property type="entry name" value="ARMADILLO-LIKE HELICAL DOMAIN-CONTAINING PROTEIN 3"/>
    <property type="match status" value="1"/>
</dbReference>
<sequence length="674" mass="78377">MNLMYPSESESKKENKVEFITMYEKIFRGDDITITNFNFWNELSLTEPVVSYIENKIKQLNKESLIQCKKNINLLVSHCIDALCDENVYRIVYSVQTLSILLFSLYKRANHNENEAIDFLDMTFGYENIEEKMNTFLQNTNIFLTGEYPSNLKNICVNLFIIIATGLDNINQNVLLYYIMSSNIFELLIELLRDTNSRTQHGFQIVVILTLLVNYRKHESVNPFIVKLSILDDELALNGYGQIISSFLSTFCKQFTQLKSDMQSSWLNSFTGIVGNRLINDEEIKSQQIRENNALLLALYEATHLNRNFVTTLAYTQSETTSSSVLNNTLTTKKLIMGFQINDITTQPFNLLAIFFQYCSIVIQDTQTETISYNVKLCFLILNCISEDQYANSLMHDDNLAFRVQLYKMPMQRKFNNSIASSQPLAATLLDLIVKFITSNMIKKFPIDLYHQCIGILLRILCYQKRCRVRLNYQWTKLWTVLINLLKFLSSNESFLIKQINIFSLASEVVNILNIFITYGDMFLLSPNTYDEFFYEIIRMKSIFIDLNALALRYSHNEIYEHKESAMKLTSSLINLRDICNHFPLKISEWLTKENISTPTESQIMAIIIQNYDTLTLKLEDNLDQFERYSESQKHFEFFSSLVKNIIKTARKSINLCSKDAESILQNYTSSSCK</sequence>
<keyword evidence="4" id="KW-0472">Membrane</keyword>
<keyword evidence="3" id="KW-1133">Transmembrane helix</keyword>
<evidence type="ECO:0000256" key="1">
    <source>
        <dbReference type="ARBA" id="ARBA00004370"/>
    </source>
</evidence>
<comment type="subcellular location">
    <subcellularLocation>
        <location evidence="1">Membrane</location>
    </subcellularLocation>
</comment>
<dbReference type="Pfam" id="PF08427">
    <property type="entry name" value="ARMH3_C"/>
    <property type="match status" value="1"/>
</dbReference>
<dbReference type="InterPro" id="IPR013636">
    <property type="entry name" value="ARMH3_C"/>
</dbReference>
<dbReference type="InterPro" id="IPR039868">
    <property type="entry name" value="ARMD3-like"/>
</dbReference>
<dbReference type="GO" id="GO:0016020">
    <property type="term" value="C:membrane"/>
    <property type="evidence" value="ECO:0007669"/>
    <property type="project" value="UniProtKB-SubCell"/>
</dbReference>
<accession>A0AAJ6YDF9</accession>
<evidence type="ECO:0000259" key="5">
    <source>
        <dbReference type="SMART" id="SM01158"/>
    </source>
</evidence>
<dbReference type="SMART" id="SM01158">
    <property type="entry name" value="DUF1741"/>
    <property type="match status" value="1"/>
</dbReference>
<protein>
    <submittedName>
        <fullName evidence="7">UPF0668 protein C10orf76 homolog</fullName>
    </submittedName>
</protein>
<proteinExistence type="predicted"/>
<feature type="domain" description="Armadillo-like helical" evidence="5">
    <location>
        <begin position="416"/>
        <end position="654"/>
    </location>
</feature>